<organism evidence="2 4">
    <name type="scientific">Calocera viscosa (strain TUFC12733)</name>
    <dbReference type="NCBI Taxonomy" id="1330018"/>
    <lineage>
        <taxon>Eukaryota</taxon>
        <taxon>Fungi</taxon>
        <taxon>Dikarya</taxon>
        <taxon>Basidiomycota</taxon>
        <taxon>Agaricomycotina</taxon>
        <taxon>Dacrymycetes</taxon>
        <taxon>Dacrymycetales</taxon>
        <taxon>Dacrymycetaceae</taxon>
        <taxon>Calocera</taxon>
    </lineage>
</organism>
<evidence type="ECO:0000313" key="2">
    <source>
        <dbReference type="EMBL" id="KZO89471.1"/>
    </source>
</evidence>
<keyword evidence="1" id="KW-0812">Transmembrane</keyword>
<gene>
    <name evidence="3" type="ORF">CALVIDRAFT_569872</name>
    <name evidence="2" type="ORF">CALVIDRAFT_569894</name>
</gene>
<evidence type="ECO:0000313" key="4">
    <source>
        <dbReference type="Proteomes" id="UP000076738"/>
    </source>
</evidence>
<keyword evidence="1" id="KW-1133">Transmembrane helix</keyword>
<feature type="transmembrane region" description="Helical" evidence="1">
    <location>
        <begin position="209"/>
        <end position="235"/>
    </location>
</feature>
<accession>A0A167FGS3</accession>
<dbReference type="EMBL" id="KV417393">
    <property type="protein sequence ID" value="KZO89496.1"/>
    <property type="molecule type" value="Genomic_DNA"/>
</dbReference>
<name>A0A167FGS3_CALVF</name>
<keyword evidence="1" id="KW-0472">Membrane</keyword>
<reference evidence="2 4" key="1">
    <citation type="journal article" date="2016" name="Mol. Biol. Evol.">
        <title>Comparative Genomics of Early-Diverging Mushroom-Forming Fungi Provides Insights into the Origins of Lignocellulose Decay Capabilities.</title>
        <authorList>
            <person name="Nagy L.G."/>
            <person name="Riley R."/>
            <person name="Tritt A."/>
            <person name="Adam C."/>
            <person name="Daum C."/>
            <person name="Floudas D."/>
            <person name="Sun H."/>
            <person name="Yadav J.S."/>
            <person name="Pangilinan J."/>
            <person name="Larsson K.H."/>
            <person name="Matsuura K."/>
            <person name="Barry K."/>
            <person name="Labutti K."/>
            <person name="Kuo R."/>
            <person name="Ohm R.A."/>
            <person name="Bhattacharya S.S."/>
            <person name="Shirouzu T."/>
            <person name="Yoshinaga Y."/>
            <person name="Martin F.M."/>
            <person name="Grigoriev I.V."/>
            <person name="Hibbett D.S."/>
        </authorList>
    </citation>
    <scope>NUCLEOTIDE SEQUENCE [LARGE SCALE GENOMIC DNA]</scope>
    <source>
        <strain evidence="2 4">TUFC12733</strain>
    </source>
</reference>
<sequence>MDRIRSLEARTTLDLQCLRDYISAFEPRLKARNTKQLELEDMQFSLSKAQAKVKKLLAQAQAPCQTLDERERVTKHLLEWNRTVKERDADVPRVRTECETMDDNILGEGKICRQALDSGLHQIRDTILKGKASVSLEPTSDGQQKVIVATNITKTCCPLSVSSSCRSAGRTSPSAKYEDLLVVCLLLVAFAWSLVVWSAPALWSCCRLIIAAIVFIVVLRVIFGIDIIRLFVGVIKRIAGWGAKRRR</sequence>
<feature type="transmembrane region" description="Helical" evidence="1">
    <location>
        <begin position="180"/>
        <end position="203"/>
    </location>
</feature>
<proteinExistence type="predicted"/>
<dbReference type="AlphaFoldDB" id="A0A167FGS3"/>
<evidence type="ECO:0000256" key="1">
    <source>
        <dbReference type="SAM" id="Phobius"/>
    </source>
</evidence>
<dbReference type="Proteomes" id="UP000076738">
    <property type="component" value="Unassembled WGS sequence"/>
</dbReference>
<dbReference type="EMBL" id="KV417402">
    <property type="protein sequence ID" value="KZO89471.1"/>
    <property type="molecule type" value="Genomic_DNA"/>
</dbReference>
<evidence type="ECO:0000313" key="3">
    <source>
        <dbReference type="EMBL" id="KZO89496.1"/>
    </source>
</evidence>
<keyword evidence="4" id="KW-1185">Reference proteome</keyword>
<protein>
    <submittedName>
        <fullName evidence="2">Uncharacterized protein</fullName>
    </submittedName>
</protein>